<evidence type="ECO:0000259" key="8">
    <source>
        <dbReference type="Pfam" id="PF06738"/>
    </source>
</evidence>
<evidence type="ECO:0000256" key="7">
    <source>
        <dbReference type="SAM" id="Phobius"/>
    </source>
</evidence>
<sequence>MDTEGQQLMPHERDPRMGIDADAVLRVGEILLSAGTDVYRVIRAMKRTARSLGFDRFDASITMSSIRFTGRRGNNFRTEISTLEKYGVDSSLIEAVEDLTHHLPSEITAEWVHEKLDKIENNRRNRWSRVALACAAAVACSAFAILNRFSFDSAVAVAFSALCGQTVRMSFARKRFNQLGTTAVSGIVACLVYFGLSQLFFVTPWGRSEQTLGQGYVAAMLFLIPGFPLFTALVDLARLDIAAGWERFVYAFEIIVSATMAAWIVSACTGLEPSVPAQSGTTEWSWLIVAGIASICGVAGFAMLFNSSRRMIAIAAVVGAIANVVKFTCLFIGIPTQVAGLIGGLCVGLIANLIRDRSYIPRITVTIPAVVIMIPGTEMFRGIYYLNDGNINDALTHTVTASLQVFAIAAGLVIARLVADDSWARHRYIDFARRPDHSAD</sequence>
<feature type="transmembrane region" description="Helical" evidence="7">
    <location>
        <begin position="398"/>
        <end position="419"/>
    </location>
</feature>
<feature type="transmembrane region" description="Helical" evidence="7">
    <location>
        <begin position="127"/>
        <end position="147"/>
    </location>
</feature>
<comment type="subcellular location">
    <subcellularLocation>
        <location evidence="1">Cell membrane</location>
        <topology evidence="1">Multi-pass membrane protein</topology>
    </subcellularLocation>
</comment>
<evidence type="ECO:0000256" key="2">
    <source>
        <dbReference type="ARBA" id="ARBA00022475"/>
    </source>
</evidence>
<dbReference type="InterPro" id="IPR024528">
    <property type="entry name" value="ThrE_2"/>
</dbReference>
<dbReference type="PANTHER" id="PTHR34390">
    <property type="entry name" value="UPF0442 PROTEIN YJJB-RELATED"/>
    <property type="match status" value="1"/>
</dbReference>
<protein>
    <recommendedName>
        <fullName evidence="12">Threonine/serine exporter family protein</fullName>
    </recommendedName>
</protein>
<organism evidence="10 11">
    <name type="scientific">Corynebacterium kroppenstedtii</name>
    <dbReference type="NCBI Taxonomy" id="161879"/>
    <lineage>
        <taxon>Bacteria</taxon>
        <taxon>Bacillati</taxon>
        <taxon>Actinomycetota</taxon>
        <taxon>Actinomycetes</taxon>
        <taxon>Mycobacteriales</taxon>
        <taxon>Corynebacteriaceae</taxon>
        <taxon>Corynebacterium</taxon>
    </lineage>
</organism>
<evidence type="ECO:0000313" key="10">
    <source>
        <dbReference type="EMBL" id="PZR05313.1"/>
    </source>
</evidence>
<feature type="transmembrane region" description="Helical" evidence="7">
    <location>
        <begin position="339"/>
        <end position="355"/>
    </location>
</feature>
<evidence type="ECO:0000313" key="11">
    <source>
        <dbReference type="Proteomes" id="UP000249432"/>
    </source>
</evidence>
<evidence type="ECO:0000256" key="4">
    <source>
        <dbReference type="ARBA" id="ARBA00022989"/>
    </source>
</evidence>
<feature type="transmembrane region" description="Helical" evidence="7">
    <location>
        <begin position="312"/>
        <end position="333"/>
    </location>
</feature>
<feature type="transmembrane region" description="Helical" evidence="7">
    <location>
        <begin position="248"/>
        <end position="266"/>
    </location>
</feature>
<evidence type="ECO:0000256" key="1">
    <source>
        <dbReference type="ARBA" id="ARBA00004651"/>
    </source>
</evidence>
<dbReference type="Pfam" id="PF12821">
    <property type="entry name" value="ThrE_2"/>
    <property type="match status" value="1"/>
</dbReference>
<gene>
    <name evidence="10" type="ORF">DI525_04650</name>
</gene>
<dbReference type="Proteomes" id="UP000249432">
    <property type="component" value="Unassembled WGS sequence"/>
</dbReference>
<feature type="domain" description="Threonine/serine exporter-like N-terminal" evidence="8">
    <location>
        <begin position="23"/>
        <end position="265"/>
    </location>
</feature>
<dbReference type="InterPro" id="IPR050539">
    <property type="entry name" value="ThrE_Dicarb/AminoAcid_Exp"/>
</dbReference>
<reference evidence="10 11" key="1">
    <citation type="submission" date="2017-08" db="EMBL/GenBank/DDBJ databases">
        <title>Infants hospitalized years apart are colonized by the same room-sourced microbial strains.</title>
        <authorList>
            <person name="Brooks B."/>
            <person name="Olm M.R."/>
            <person name="Firek B.A."/>
            <person name="Baker R."/>
            <person name="Thomas B.C."/>
            <person name="Morowitz M.J."/>
            <person name="Banfield J.F."/>
        </authorList>
    </citation>
    <scope>NUCLEOTIDE SEQUENCE [LARGE SCALE GENOMIC DNA]</scope>
    <source>
        <strain evidence="10">S2_003_000_R1_3</strain>
    </source>
</reference>
<feature type="transmembrane region" description="Helical" evidence="7">
    <location>
        <begin position="153"/>
        <end position="171"/>
    </location>
</feature>
<dbReference type="GO" id="GO:0005886">
    <property type="term" value="C:plasma membrane"/>
    <property type="evidence" value="ECO:0007669"/>
    <property type="project" value="UniProtKB-SubCell"/>
</dbReference>
<dbReference type="AlphaFoldDB" id="A0A2W5SX26"/>
<proteinExistence type="inferred from homology"/>
<feature type="transmembrane region" description="Helical" evidence="7">
    <location>
        <begin position="286"/>
        <end position="305"/>
    </location>
</feature>
<feature type="transmembrane region" description="Helical" evidence="7">
    <location>
        <begin position="215"/>
        <end position="236"/>
    </location>
</feature>
<dbReference type="PANTHER" id="PTHR34390:SF2">
    <property type="entry name" value="SUCCINATE TRANSPORTER SUBUNIT YJJP-RELATED"/>
    <property type="match status" value="1"/>
</dbReference>
<feature type="domain" description="Threonine/Serine exporter ThrE" evidence="9">
    <location>
        <begin position="292"/>
        <end position="417"/>
    </location>
</feature>
<dbReference type="Pfam" id="PF06738">
    <property type="entry name" value="ThrE"/>
    <property type="match status" value="1"/>
</dbReference>
<dbReference type="EMBL" id="QFRA01000007">
    <property type="protein sequence ID" value="PZR05313.1"/>
    <property type="molecule type" value="Genomic_DNA"/>
</dbReference>
<evidence type="ECO:0000259" key="9">
    <source>
        <dbReference type="Pfam" id="PF12821"/>
    </source>
</evidence>
<evidence type="ECO:0000256" key="6">
    <source>
        <dbReference type="ARBA" id="ARBA00034125"/>
    </source>
</evidence>
<accession>A0A2W5SX26</accession>
<keyword evidence="3 7" id="KW-0812">Transmembrane</keyword>
<keyword evidence="5 7" id="KW-0472">Membrane</keyword>
<name>A0A2W5SX26_9CORY</name>
<dbReference type="GO" id="GO:0015744">
    <property type="term" value="P:succinate transport"/>
    <property type="evidence" value="ECO:0007669"/>
    <property type="project" value="TreeGrafter"/>
</dbReference>
<keyword evidence="2" id="KW-1003">Cell membrane</keyword>
<dbReference type="InterPro" id="IPR010619">
    <property type="entry name" value="ThrE-like_N"/>
</dbReference>
<comment type="similarity">
    <text evidence="6">Belongs to the ThrE exporter (TC 2.A.79) family.</text>
</comment>
<feature type="transmembrane region" description="Helical" evidence="7">
    <location>
        <begin position="183"/>
        <end position="203"/>
    </location>
</feature>
<feature type="transmembrane region" description="Helical" evidence="7">
    <location>
        <begin position="367"/>
        <end position="386"/>
    </location>
</feature>
<evidence type="ECO:0008006" key="12">
    <source>
        <dbReference type="Google" id="ProtNLM"/>
    </source>
</evidence>
<comment type="caution">
    <text evidence="10">The sequence shown here is derived from an EMBL/GenBank/DDBJ whole genome shotgun (WGS) entry which is preliminary data.</text>
</comment>
<evidence type="ECO:0000256" key="5">
    <source>
        <dbReference type="ARBA" id="ARBA00023136"/>
    </source>
</evidence>
<keyword evidence="4 7" id="KW-1133">Transmembrane helix</keyword>
<evidence type="ECO:0000256" key="3">
    <source>
        <dbReference type="ARBA" id="ARBA00022692"/>
    </source>
</evidence>
<dbReference type="GO" id="GO:0022857">
    <property type="term" value="F:transmembrane transporter activity"/>
    <property type="evidence" value="ECO:0007669"/>
    <property type="project" value="InterPro"/>
</dbReference>